<dbReference type="Proteomes" id="UP000075714">
    <property type="component" value="Unassembled WGS sequence"/>
</dbReference>
<reference evidence="2" key="1">
    <citation type="journal article" date="2016" name="Nat. Commun.">
        <title>The Gonium pectorale genome demonstrates co-option of cell cycle regulation during the evolution of multicellularity.</title>
        <authorList>
            <person name="Hanschen E.R."/>
            <person name="Marriage T.N."/>
            <person name="Ferris P.J."/>
            <person name="Hamaji T."/>
            <person name="Toyoda A."/>
            <person name="Fujiyama A."/>
            <person name="Neme R."/>
            <person name="Noguchi H."/>
            <person name="Minakuchi Y."/>
            <person name="Suzuki M."/>
            <person name="Kawai-Toyooka H."/>
            <person name="Smith D.R."/>
            <person name="Sparks H."/>
            <person name="Anderson J."/>
            <person name="Bakaric R."/>
            <person name="Luria V."/>
            <person name="Karger A."/>
            <person name="Kirschner M.W."/>
            <person name="Durand P.M."/>
            <person name="Michod R.E."/>
            <person name="Nozaki H."/>
            <person name="Olson B.J."/>
        </authorList>
    </citation>
    <scope>NUCLEOTIDE SEQUENCE [LARGE SCALE GENOMIC DNA]</scope>
    <source>
        <strain evidence="2">NIES-2863</strain>
    </source>
</reference>
<dbReference type="EMBL" id="LSYV01000015">
    <property type="protein sequence ID" value="KXZ51098.1"/>
    <property type="molecule type" value="Genomic_DNA"/>
</dbReference>
<evidence type="ECO:0000313" key="1">
    <source>
        <dbReference type="EMBL" id="KXZ51098.1"/>
    </source>
</evidence>
<accession>A0A150GMU6</accession>
<evidence type="ECO:0000313" key="2">
    <source>
        <dbReference type="Proteomes" id="UP000075714"/>
    </source>
</evidence>
<dbReference type="OrthoDB" id="547123at2759"/>
<name>A0A150GMU6_GONPE</name>
<proteinExistence type="predicted"/>
<comment type="caution">
    <text evidence="1">The sequence shown here is derived from an EMBL/GenBank/DDBJ whole genome shotgun (WGS) entry which is preliminary data.</text>
</comment>
<organism evidence="1 2">
    <name type="scientific">Gonium pectorale</name>
    <name type="common">Green alga</name>
    <dbReference type="NCBI Taxonomy" id="33097"/>
    <lineage>
        <taxon>Eukaryota</taxon>
        <taxon>Viridiplantae</taxon>
        <taxon>Chlorophyta</taxon>
        <taxon>core chlorophytes</taxon>
        <taxon>Chlorophyceae</taxon>
        <taxon>CS clade</taxon>
        <taxon>Chlamydomonadales</taxon>
        <taxon>Volvocaceae</taxon>
        <taxon>Gonium</taxon>
    </lineage>
</organism>
<sequence length="258" mass="27792">MRPWLTRKLQRPYAPGGSSRTLLQCRARLSLPPALFLVQLLPALLLLLQSARTTASTVPRDDLSAASGAEAVARRLEPQNDDTYARSAEAPPLDRRIPFSLCDALTGLDYGYGYGLEEADEEACWALVPADVAHPQGRRRRRPQIKHRSGLTTSEFETRIDLFPSVTNDATGTARVALAAGPFAGYEGVLQREIESGNGGGFDATDPITFTATYNFRTVTDTLISRLALPGYAASERATAADTRPNVAFGISSVILGG</sequence>
<gene>
    <name evidence="1" type="ORF">GPECTOR_14g80</name>
</gene>
<keyword evidence="2" id="KW-1185">Reference proteome</keyword>
<dbReference type="AlphaFoldDB" id="A0A150GMU6"/>
<protein>
    <submittedName>
        <fullName evidence="1">Uncharacterized protein</fullName>
    </submittedName>
</protein>